<dbReference type="Pfam" id="PF07587">
    <property type="entry name" value="PSD1"/>
    <property type="match status" value="1"/>
</dbReference>
<dbReference type="GO" id="GO:0009055">
    <property type="term" value="F:electron transfer activity"/>
    <property type="evidence" value="ECO:0007669"/>
    <property type="project" value="InterPro"/>
</dbReference>
<evidence type="ECO:0000313" key="7">
    <source>
        <dbReference type="Proteomes" id="UP000267585"/>
    </source>
</evidence>
<proteinExistence type="predicted"/>
<dbReference type="InterPro" id="IPR036909">
    <property type="entry name" value="Cyt_c-like_dom_sf"/>
</dbReference>
<comment type="caution">
    <text evidence="6">The sequence shown here is derived from an EMBL/GenBank/DDBJ whole genome shotgun (WGS) entry which is preliminary data.</text>
</comment>
<keyword evidence="1 4" id="KW-0349">Heme</keyword>
<dbReference type="GO" id="GO:0020037">
    <property type="term" value="F:heme binding"/>
    <property type="evidence" value="ECO:0007669"/>
    <property type="project" value="InterPro"/>
</dbReference>
<dbReference type="SUPFAM" id="SSF46626">
    <property type="entry name" value="Cytochrome c"/>
    <property type="match status" value="1"/>
</dbReference>
<dbReference type="PANTHER" id="PTHR35889">
    <property type="entry name" value="CYCLOINULO-OLIGOSACCHARIDE FRUCTANOTRANSFERASE-RELATED"/>
    <property type="match status" value="1"/>
</dbReference>
<dbReference type="InterPro" id="IPR022655">
    <property type="entry name" value="DUF1553"/>
</dbReference>
<evidence type="ECO:0000256" key="2">
    <source>
        <dbReference type="ARBA" id="ARBA00022723"/>
    </source>
</evidence>
<evidence type="ECO:0000256" key="1">
    <source>
        <dbReference type="ARBA" id="ARBA00022617"/>
    </source>
</evidence>
<gene>
    <name evidence="6" type="ORF">EHW67_03235</name>
</gene>
<sequence length="912" mass="104038">MKNKAYLFLLILGALVLIVSVWNLLKPSDTVDFSADIKPILNKNCITCHGGVKKSGGFSLLFEEEAFANTESGQPAIIPGNAAKSPFIQRLTEKDPELRMPYKKPQLSKEEIALLTKWVNQGAKWGKHWAYSLPEKVAIPEAVQSAGLASDDSDGFIKNDIDHFILRTLEQHDLQPSPTATPNVLARRLSMDLTGLPTDRNLFENFTAGNISYENMVDTLLSRNSYGEKWASWWLDQARYADTKGYEKDLGRTMWQYRDWVIRALNNDMPYDQFTIEQLAGDLLPNPSADQLIATAFHRNTMNNDEGGTDDEEFRVASVIDRVNTTFEVWQSTTIGCVQCHSHTYDPFKNKEYYNLMAFFNNTRDEDTSEDEPNLKFYDEVQQEEKDKIYEWISKHESKNVAEAYNNFLKYTEPVYHAHLATDYTNGNLADTKWLALRDNGSCYLKNVYTQGADYMYLKYSSGIDGTKVTIRKDNAKGEILAQFTTNKTKGREIQKFPFKKSTEKLNLYIEANNDKISPKSPTSYISWFAFLPEIKADKNYEYPQIDDSFMKLLNVNTPTLPIIIENPDFQKRTTQVFERGNWLMKTDTVQPGTPSSLNPWNDAWPKNRLGLSKWIVSKENPLTARTLVNRVWHQIFGRGIVASLEDLGSQSDPPSHPELLDWLALRLMNEHNWSIKALIKDIVMSGTYRQSSKNNAELYNLDPENKLYARGPRIRLSAEQIRDQALAVSGLLSNKMYGPSVMPPQPDGIWQTVYNGGNWVESKGEDKYRKALYTYLKRTSPYPSFLTFDAGSREVSTVRRTVTNTPLQALVTLNDPVYLETAYHLAKYMKQDLDVDTSIKKGYKKAVLMDISEEKLKVLKELYTNSVSDFKSEPDNIKEFVPYDTNVGPELAALTVVANAIMNLDEFLTKS</sequence>
<dbReference type="GO" id="GO:0046872">
    <property type="term" value="F:metal ion binding"/>
    <property type="evidence" value="ECO:0007669"/>
    <property type="project" value="UniProtKB-KW"/>
</dbReference>
<dbReference type="Pfam" id="PF07583">
    <property type="entry name" value="PSCyt2"/>
    <property type="match status" value="1"/>
</dbReference>
<accession>A0A3S0AZQ4</accession>
<reference evidence="6 7" key="1">
    <citation type="submission" date="2018-11" db="EMBL/GenBank/DDBJ databases">
        <title>Arenibacter aquaticus sp.nov., a marine bacterium isolated from surface seawater in the South China Sea.</title>
        <authorList>
            <person name="Guo J."/>
            <person name="Sun J."/>
        </authorList>
    </citation>
    <scope>NUCLEOTIDE SEQUENCE [LARGE SCALE GENOMIC DNA]</scope>
    <source>
        <strain evidence="6 7">GUO666</strain>
    </source>
</reference>
<dbReference type="InterPro" id="IPR009056">
    <property type="entry name" value="Cyt_c-like_dom"/>
</dbReference>
<dbReference type="Pfam" id="PF07635">
    <property type="entry name" value="PSCyt1"/>
    <property type="match status" value="1"/>
</dbReference>
<dbReference type="InterPro" id="IPR011429">
    <property type="entry name" value="Cyt_c_Planctomycete-type"/>
</dbReference>
<evidence type="ECO:0000256" key="4">
    <source>
        <dbReference type="PROSITE-ProRule" id="PRU00433"/>
    </source>
</evidence>
<dbReference type="RefSeq" id="WP_126160928.1">
    <property type="nucleotide sequence ID" value="NZ_RQPJ01000002.1"/>
</dbReference>
<dbReference type="PANTHER" id="PTHR35889:SF3">
    <property type="entry name" value="F-BOX DOMAIN-CONTAINING PROTEIN"/>
    <property type="match status" value="1"/>
</dbReference>
<keyword evidence="7" id="KW-1185">Reference proteome</keyword>
<dbReference type="AlphaFoldDB" id="A0A3S0AZQ4"/>
<evidence type="ECO:0000259" key="5">
    <source>
        <dbReference type="PROSITE" id="PS51007"/>
    </source>
</evidence>
<dbReference type="Proteomes" id="UP000267585">
    <property type="component" value="Unassembled WGS sequence"/>
</dbReference>
<keyword evidence="2 4" id="KW-0479">Metal-binding</keyword>
<evidence type="ECO:0000313" key="6">
    <source>
        <dbReference type="EMBL" id="RTE54194.1"/>
    </source>
</evidence>
<dbReference type="OrthoDB" id="1450284at2"/>
<keyword evidence="3 4" id="KW-0408">Iron</keyword>
<organism evidence="6 7">
    <name type="scientific">Arenibacter aquaticus</name>
    <dbReference type="NCBI Taxonomy" id="2489054"/>
    <lineage>
        <taxon>Bacteria</taxon>
        <taxon>Pseudomonadati</taxon>
        <taxon>Bacteroidota</taxon>
        <taxon>Flavobacteriia</taxon>
        <taxon>Flavobacteriales</taxon>
        <taxon>Flavobacteriaceae</taxon>
        <taxon>Arenibacter</taxon>
    </lineage>
</organism>
<dbReference type="InterPro" id="IPR011444">
    <property type="entry name" value="DUF1549"/>
</dbReference>
<name>A0A3S0AZQ4_9FLAO</name>
<protein>
    <submittedName>
        <fullName evidence="6">DUF1553 domain-containing protein</fullName>
    </submittedName>
</protein>
<evidence type="ECO:0000256" key="3">
    <source>
        <dbReference type="ARBA" id="ARBA00023004"/>
    </source>
</evidence>
<dbReference type="EMBL" id="RQPJ01000002">
    <property type="protein sequence ID" value="RTE54194.1"/>
    <property type="molecule type" value="Genomic_DNA"/>
</dbReference>
<dbReference type="PROSITE" id="PS51007">
    <property type="entry name" value="CYTC"/>
    <property type="match status" value="1"/>
</dbReference>
<feature type="domain" description="Cytochrome c" evidence="5">
    <location>
        <begin position="32"/>
        <end position="123"/>
    </location>
</feature>